<protein>
    <submittedName>
        <fullName evidence="2">PBP GOBP domain containing protein</fullName>
    </submittedName>
</protein>
<keyword evidence="3" id="KW-1185">Reference proteome</keyword>
<gene>
    <name evidence="2" type="ORF">BDFB_010318</name>
</gene>
<dbReference type="AlphaFoldDB" id="A0A482VZC8"/>
<dbReference type="Pfam" id="PF01395">
    <property type="entry name" value="PBP_GOBP"/>
    <property type="match status" value="1"/>
</dbReference>
<dbReference type="GO" id="GO:0005549">
    <property type="term" value="F:odorant binding"/>
    <property type="evidence" value="ECO:0007669"/>
    <property type="project" value="InterPro"/>
</dbReference>
<organism evidence="2 3">
    <name type="scientific">Asbolus verrucosus</name>
    <name type="common">Desert ironclad beetle</name>
    <dbReference type="NCBI Taxonomy" id="1661398"/>
    <lineage>
        <taxon>Eukaryota</taxon>
        <taxon>Metazoa</taxon>
        <taxon>Ecdysozoa</taxon>
        <taxon>Arthropoda</taxon>
        <taxon>Hexapoda</taxon>
        <taxon>Insecta</taxon>
        <taxon>Pterygota</taxon>
        <taxon>Neoptera</taxon>
        <taxon>Endopterygota</taxon>
        <taxon>Coleoptera</taxon>
        <taxon>Polyphaga</taxon>
        <taxon>Cucujiformia</taxon>
        <taxon>Tenebrionidae</taxon>
        <taxon>Pimeliinae</taxon>
        <taxon>Asbolus</taxon>
    </lineage>
</organism>
<dbReference type="Proteomes" id="UP000292052">
    <property type="component" value="Unassembled WGS sequence"/>
</dbReference>
<dbReference type="SUPFAM" id="SSF47565">
    <property type="entry name" value="Insect pheromone/odorant-binding proteins"/>
    <property type="match status" value="1"/>
</dbReference>
<name>A0A482VZC8_ASBVE</name>
<dbReference type="Gene3D" id="1.10.238.20">
    <property type="entry name" value="Pheromone/general odorant binding protein domain"/>
    <property type="match status" value="1"/>
</dbReference>
<dbReference type="CDD" id="cd23992">
    <property type="entry name" value="PBP_GOBP"/>
    <property type="match status" value="1"/>
</dbReference>
<reference evidence="2 3" key="1">
    <citation type="submission" date="2017-03" db="EMBL/GenBank/DDBJ databases">
        <title>Genome of the blue death feigning beetle - Asbolus verrucosus.</title>
        <authorList>
            <person name="Rider S.D."/>
        </authorList>
    </citation>
    <scope>NUCLEOTIDE SEQUENCE [LARGE SCALE GENOMIC DNA]</scope>
    <source>
        <strain evidence="2">Butters</strain>
        <tissue evidence="2">Head and leg muscle</tissue>
    </source>
</reference>
<dbReference type="InterPro" id="IPR036728">
    <property type="entry name" value="PBP_GOBP_sf"/>
</dbReference>
<dbReference type="EMBL" id="QDEB01049905">
    <property type="protein sequence ID" value="RZC37728.1"/>
    <property type="molecule type" value="Genomic_DNA"/>
</dbReference>
<evidence type="ECO:0000256" key="1">
    <source>
        <dbReference type="SAM" id="SignalP"/>
    </source>
</evidence>
<keyword evidence="1" id="KW-0732">Signal</keyword>
<evidence type="ECO:0000313" key="3">
    <source>
        <dbReference type="Proteomes" id="UP000292052"/>
    </source>
</evidence>
<accession>A0A482VZC8</accession>
<dbReference type="SMART" id="SM00708">
    <property type="entry name" value="PhBP"/>
    <property type="match status" value="1"/>
</dbReference>
<dbReference type="InterPro" id="IPR006170">
    <property type="entry name" value="PBP/GOBP"/>
</dbReference>
<dbReference type="OrthoDB" id="8194670at2759"/>
<evidence type="ECO:0000313" key="2">
    <source>
        <dbReference type="EMBL" id="RZC37728.1"/>
    </source>
</evidence>
<feature type="chain" id="PRO_5019839755" evidence="1">
    <location>
        <begin position="19"/>
        <end position="126"/>
    </location>
</feature>
<comment type="caution">
    <text evidence="2">The sequence shown here is derived from an EMBL/GenBank/DDBJ whole genome shotgun (WGS) entry which is preliminary data.</text>
</comment>
<sequence>MKFLKLIVSATFVVVVLATSPNSEKNADKMTIKCLKEINGLKSLLSPDEWDKPENISKVKWFSFCFNKKMGYMNDAGEFQKDAIRKSLSDSHGQKTIDNLLKKCAVKKATPEETAYHYQKCSRKFV</sequence>
<proteinExistence type="predicted"/>
<feature type="signal peptide" evidence="1">
    <location>
        <begin position="1"/>
        <end position="18"/>
    </location>
</feature>